<dbReference type="CDD" id="cd01854">
    <property type="entry name" value="YjeQ_EngC"/>
    <property type="match status" value="1"/>
</dbReference>
<feature type="domain" description="EngC GTPase" evidence="3">
    <location>
        <begin position="96"/>
        <end position="249"/>
    </location>
</feature>
<dbReference type="PANTHER" id="PTHR32120:SF10">
    <property type="entry name" value="SMALL RIBOSOMAL SUBUNIT BIOGENESIS GTPASE RSGA"/>
    <property type="match status" value="1"/>
</dbReference>
<dbReference type="EMBL" id="KV784354">
    <property type="protein sequence ID" value="OEU21514.1"/>
    <property type="molecule type" value="Genomic_DNA"/>
</dbReference>
<dbReference type="InterPro" id="IPR010914">
    <property type="entry name" value="RsgA_GTPase_dom"/>
</dbReference>
<keyword evidence="1" id="KW-0690">Ribosome biogenesis</keyword>
<dbReference type="InParanoid" id="A0A1E7FTS0"/>
<dbReference type="OrthoDB" id="442158at2759"/>
<evidence type="ECO:0000313" key="5">
    <source>
        <dbReference type="Proteomes" id="UP000095751"/>
    </source>
</evidence>
<dbReference type="Proteomes" id="UP000095751">
    <property type="component" value="Unassembled WGS sequence"/>
</dbReference>
<proteinExistence type="predicted"/>
<reference evidence="4 5" key="1">
    <citation type="submission" date="2016-09" db="EMBL/GenBank/DDBJ databases">
        <title>Extensive genetic diversity and differential bi-allelic expression allows diatom success in the polar Southern Ocean.</title>
        <authorList>
            <consortium name="DOE Joint Genome Institute"/>
            <person name="Mock T."/>
            <person name="Otillar R.P."/>
            <person name="Strauss J."/>
            <person name="Dupont C."/>
            <person name="Frickenhaus S."/>
            <person name="Maumus F."/>
            <person name="Mcmullan M."/>
            <person name="Sanges R."/>
            <person name="Schmutz J."/>
            <person name="Toseland A."/>
            <person name="Valas R."/>
            <person name="Veluchamy A."/>
            <person name="Ward B.J."/>
            <person name="Allen A."/>
            <person name="Barry K."/>
            <person name="Falciatore A."/>
            <person name="Ferrante M."/>
            <person name="Fortunato A.E."/>
            <person name="Gloeckner G."/>
            <person name="Gruber A."/>
            <person name="Hipkin R."/>
            <person name="Janech M."/>
            <person name="Kroth P."/>
            <person name="Leese F."/>
            <person name="Lindquist E."/>
            <person name="Lyon B.R."/>
            <person name="Martin J."/>
            <person name="Mayer C."/>
            <person name="Parker M."/>
            <person name="Quesneville H."/>
            <person name="Raymond J."/>
            <person name="Uhlig C."/>
            <person name="Valentin K.U."/>
            <person name="Worden A.Z."/>
            <person name="Armbrust E.V."/>
            <person name="Bowler C."/>
            <person name="Green B."/>
            <person name="Moulton V."/>
            <person name="Van Oosterhout C."/>
            <person name="Grigoriev I."/>
        </authorList>
    </citation>
    <scope>NUCLEOTIDE SEQUENCE [LARGE SCALE GENOMIC DNA]</scope>
    <source>
        <strain evidence="4 5">CCMP1102</strain>
    </source>
</reference>
<protein>
    <submittedName>
        <fullName evidence="4">GTPase EngC</fullName>
    </submittedName>
</protein>
<name>A0A1E7FTS0_9STRA</name>
<organism evidence="4 5">
    <name type="scientific">Fragilariopsis cylindrus CCMP1102</name>
    <dbReference type="NCBI Taxonomy" id="635003"/>
    <lineage>
        <taxon>Eukaryota</taxon>
        <taxon>Sar</taxon>
        <taxon>Stramenopiles</taxon>
        <taxon>Ochrophyta</taxon>
        <taxon>Bacillariophyta</taxon>
        <taxon>Bacillariophyceae</taxon>
        <taxon>Bacillariophycidae</taxon>
        <taxon>Bacillariales</taxon>
        <taxon>Bacillariaceae</taxon>
        <taxon>Fragilariopsis</taxon>
    </lineage>
</organism>
<dbReference type="InterPro" id="IPR004881">
    <property type="entry name" value="Ribosome_biogen_GTPase_RsgA"/>
</dbReference>
<evidence type="ECO:0000256" key="2">
    <source>
        <dbReference type="SAM" id="MobiDB-lite"/>
    </source>
</evidence>
<feature type="compositionally biased region" description="Low complexity" evidence="2">
    <location>
        <begin position="77"/>
        <end position="89"/>
    </location>
</feature>
<evidence type="ECO:0000313" key="4">
    <source>
        <dbReference type="EMBL" id="OEU21514.1"/>
    </source>
</evidence>
<sequence length="392" mass="43023">MGAGCYGDNNRYHERVIPITSGQKIINRNDETVVVAGDWILVEEVEEEEEQIYDDDNNNDAADDKSSSSSSEDEENSSSNNHNNNNTKSPPRIRQILTRHSVLKRRAPGRNIRKTQLIAANLDTVFIVSSCNQDFNVARLERFVAMVMETENVNPVIVLTKKDLATAIAGGSVPVVCLNACDREDATSLLAPWLGPGQTVAFVGSSGVGKSTLANTLCGTVVAPVGDIHTDSGQGRHTTTRRQLHFIQGDEDDTDSATANDDGRQQNRYMYNNGAILDTPGLRELQLVDATQGIDIVFSDIVDLTRECKFRDCRHEGDPGCAITEAVENGAVDGDRVARWEKLVAENRLNSSEVAEGKKERERKKSLDQKTKKKSNAVRGGRNNNKVVVDID</sequence>
<dbReference type="GO" id="GO:0005525">
    <property type="term" value="F:GTP binding"/>
    <property type="evidence" value="ECO:0007669"/>
    <property type="project" value="InterPro"/>
</dbReference>
<dbReference type="InterPro" id="IPR027417">
    <property type="entry name" value="P-loop_NTPase"/>
</dbReference>
<dbReference type="GO" id="GO:0042254">
    <property type="term" value="P:ribosome biogenesis"/>
    <property type="evidence" value="ECO:0007669"/>
    <property type="project" value="UniProtKB-KW"/>
</dbReference>
<feature type="compositionally biased region" description="Acidic residues" evidence="2">
    <location>
        <begin position="47"/>
        <end position="58"/>
    </location>
</feature>
<evidence type="ECO:0000259" key="3">
    <source>
        <dbReference type="Pfam" id="PF03193"/>
    </source>
</evidence>
<dbReference type="Gene3D" id="3.40.50.300">
    <property type="entry name" value="P-loop containing nucleotide triphosphate hydrolases"/>
    <property type="match status" value="1"/>
</dbReference>
<dbReference type="SUPFAM" id="SSF52540">
    <property type="entry name" value="P-loop containing nucleoside triphosphate hydrolases"/>
    <property type="match status" value="1"/>
</dbReference>
<dbReference type="AlphaFoldDB" id="A0A1E7FTS0"/>
<keyword evidence="5" id="KW-1185">Reference proteome</keyword>
<accession>A0A1E7FTS0</accession>
<dbReference type="GO" id="GO:0003924">
    <property type="term" value="F:GTPase activity"/>
    <property type="evidence" value="ECO:0007669"/>
    <property type="project" value="InterPro"/>
</dbReference>
<dbReference type="PANTHER" id="PTHR32120">
    <property type="entry name" value="SMALL RIBOSOMAL SUBUNIT BIOGENESIS GTPASE RSGA"/>
    <property type="match status" value="1"/>
</dbReference>
<feature type="region of interest" description="Disordered" evidence="2">
    <location>
        <begin position="47"/>
        <end position="94"/>
    </location>
</feature>
<feature type="region of interest" description="Disordered" evidence="2">
    <location>
        <begin position="351"/>
        <end position="392"/>
    </location>
</feature>
<dbReference type="KEGG" id="fcy:FRACYDRAFT_235141"/>
<feature type="compositionally biased region" description="Low complexity" evidence="2">
    <location>
        <begin position="377"/>
        <end position="392"/>
    </location>
</feature>
<evidence type="ECO:0000256" key="1">
    <source>
        <dbReference type="ARBA" id="ARBA00022517"/>
    </source>
</evidence>
<feature type="compositionally biased region" description="Basic and acidic residues" evidence="2">
    <location>
        <begin position="355"/>
        <end position="370"/>
    </location>
</feature>
<gene>
    <name evidence="4" type="ORF">FRACYDRAFT_235141</name>
</gene>
<dbReference type="Pfam" id="PF03193">
    <property type="entry name" value="RsgA_GTPase"/>
    <property type="match status" value="1"/>
</dbReference>
<dbReference type="Gene3D" id="1.10.40.50">
    <property type="entry name" value="Probable gtpase engc, domain 3"/>
    <property type="match status" value="1"/>
</dbReference>